<keyword evidence="4" id="KW-1185">Reference proteome</keyword>
<proteinExistence type="predicted"/>
<dbReference type="EMBL" id="JAACNO010000312">
    <property type="protein sequence ID" value="KAF4148264.1"/>
    <property type="molecule type" value="Genomic_DNA"/>
</dbReference>
<reference evidence="2" key="1">
    <citation type="submission" date="2020-04" db="EMBL/GenBank/DDBJ databases">
        <title>Hybrid Assembly of Korean Phytophthora infestans isolates.</title>
        <authorList>
            <person name="Prokchorchik M."/>
            <person name="Lee Y."/>
            <person name="Seo J."/>
            <person name="Cho J.-H."/>
            <person name="Park Y.-E."/>
            <person name="Jang D.-C."/>
            <person name="Im J.-S."/>
            <person name="Choi J.-G."/>
            <person name="Park H.-J."/>
            <person name="Lee G.-B."/>
            <person name="Lee Y.-G."/>
            <person name="Hong S.-Y."/>
            <person name="Cho K."/>
            <person name="Sohn K.H."/>
        </authorList>
    </citation>
    <scope>NUCLEOTIDE SEQUENCE</scope>
    <source>
        <strain evidence="2">KR_1_A1</strain>
        <strain evidence="3">KR_2_A2</strain>
    </source>
</reference>
<comment type="caution">
    <text evidence="2">The sequence shown here is derived from an EMBL/GenBank/DDBJ whole genome shotgun (WGS) entry which is preliminary data.</text>
</comment>
<dbReference type="Proteomes" id="UP000704712">
    <property type="component" value="Unassembled WGS sequence"/>
</dbReference>
<organism evidence="2 4">
    <name type="scientific">Phytophthora infestans</name>
    <name type="common">Potato late blight agent</name>
    <name type="synonym">Botrytis infestans</name>
    <dbReference type="NCBI Taxonomy" id="4787"/>
    <lineage>
        <taxon>Eukaryota</taxon>
        <taxon>Sar</taxon>
        <taxon>Stramenopiles</taxon>
        <taxon>Oomycota</taxon>
        <taxon>Peronosporomycetes</taxon>
        <taxon>Peronosporales</taxon>
        <taxon>Peronosporaceae</taxon>
        <taxon>Phytophthora</taxon>
    </lineage>
</organism>
<accession>A0A833WLA0</accession>
<feature type="region of interest" description="Disordered" evidence="1">
    <location>
        <begin position="20"/>
        <end position="66"/>
    </location>
</feature>
<dbReference type="EMBL" id="WSZM01000067">
    <property type="protein sequence ID" value="KAF4044527.1"/>
    <property type="molecule type" value="Genomic_DNA"/>
</dbReference>
<protein>
    <submittedName>
        <fullName evidence="2">Uncharacterized protein</fullName>
    </submittedName>
</protein>
<dbReference type="AlphaFoldDB" id="A0A833WLA0"/>
<evidence type="ECO:0000313" key="3">
    <source>
        <dbReference type="EMBL" id="KAF4148264.1"/>
    </source>
</evidence>
<evidence type="ECO:0000256" key="1">
    <source>
        <dbReference type="SAM" id="MobiDB-lite"/>
    </source>
</evidence>
<gene>
    <name evidence="2" type="ORF">GN244_ATG03071</name>
    <name evidence="3" type="ORF">GN958_ATG02588</name>
</gene>
<dbReference type="Proteomes" id="UP000602510">
    <property type="component" value="Unassembled WGS sequence"/>
</dbReference>
<evidence type="ECO:0000313" key="4">
    <source>
        <dbReference type="Proteomes" id="UP000602510"/>
    </source>
</evidence>
<evidence type="ECO:0000313" key="2">
    <source>
        <dbReference type="EMBL" id="KAF4044527.1"/>
    </source>
</evidence>
<sequence>MARTHKTTVIQAQMAEKVRLEEEEARRRNGTQVADLESARTSSEKAGAFGRASERQSDDPVISLTT</sequence>
<name>A0A833WLA0_PHYIN</name>